<protein>
    <recommendedName>
        <fullName evidence="4">Transposase</fullName>
    </recommendedName>
</protein>
<gene>
    <name evidence="2" type="ORF">CLLU_13430</name>
</gene>
<accession>A0A2T0BPA9</accession>
<dbReference type="Proteomes" id="UP000237798">
    <property type="component" value="Unassembled WGS sequence"/>
</dbReference>
<feature type="coiled-coil region" evidence="1">
    <location>
        <begin position="55"/>
        <end position="82"/>
    </location>
</feature>
<keyword evidence="1" id="KW-0175">Coiled coil</keyword>
<proteinExistence type="predicted"/>
<dbReference type="AlphaFoldDB" id="A0A2T0BPA9"/>
<dbReference type="EMBL" id="PVXP01000013">
    <property type="protein sequence ID" value="PRR85717.1"/>
    <property type="molecule type" value="Genomic_DNA"/>
</dbReference>
<evidence type="ECO:0000313" key="3">
    <source>
        <dbReference type="Proteomes" id="UP000237798"/>
    </source>
</evidence>
<comment type="caution">
    <text evidence="2">The sequence shown here is derived from an EMBL/GenBank/DDBJ whole genome shotgun (WGS) entry which is preliminary data.</text>
</comment>
<reference evidence="2 3" key="1">
    <citation type="submission" date="2018-03" db="EMBL/GenBank/DDBJ databases">
        <title>Genome sequence of Clostridium luticellarii DSM 29923.</title>
        <authorList>
            <person name="Poehlein A."/>
            <person name="Daniel R."/>
        </authorList>
    </citation>
    <scope>NUCLEOTIDE SEQUENCE [LARGE SCALE GENOMIC DNA]</scope>
    <source>
        <strain evidence="2 3">DSM 29923</strain>
    </source>
</reference>
<organism evidence="2 3">
    <name type="scientific">Clostridium luticellarii</name>
    <dbReference type="NCBI Taxonomy" id="1691940"/>
    <lineage>
        <taxon>Bacteria</taxon>
        <taxon>Bacillati</taxon>
        <taxon>Bacillota</taxon>
        <taxon>Clostridia</taxon>
        <taxon>Eubacteriales</taxon>
        <taxon>Clostridiaceae</taxon>
        <taxon>Clostridium</taxon>
    </lineage>
</organism>
<sequence length="486" mass="57009">MRIVKITMKAVLINETQEQKQIIDNMMLIFCTAVRYSFKRLLENKDKSDLEKIAAQKYNLNIRQAKDAVEAARQTIQSQKELVKMNHDDYDKKVKAIEKILNDKDKKLSDKKKNGLLSKLAKRQRKLDYWNEFIAANAIPSVIFGTKNMFLKRCKGLISNEEWKDCRNNRIYSRGDKSKKGNPNLRVIINNGMSFLEISTLEKTSTNRAIKIQVPVYLPQKLSKKTGKINGINYRQLFLNHLDTGEAYQVEMIKKNNKYYCHITFELPKTDVIYTGHNGVIGIDTNSNGFALAMIDNKGNYKWHSYLKQHELLYAKRNRRKNLCGELVKRVILLAKTCDCGIAIENLKFKNDEDVNSKFARIKNNFIYSKLLTMLESACYRESIELVKVHPAYTSKIGLYKYCHQYRMVVHNGAAMVIARRSYKFKERVPQILVDKYVENKYKDKFNYYNEWKKWSIIDKNIKKEGKVKRPDFWIANRKKLLRLTA</sequence>
<evidence type="ECO:0008006" key="4">
    <source>
        <dbReference type="Google" id="ProtNLM"/>
    </source>
</evidence>
<name>A0A2T0BPA9_9CLOT</name>
<evidence type="ECO:0000256" key="1">
    <source>
        <dbReference type="SAM" id="Coils"/>
    </source>
</evidence>
<evidence type="ECO:0000313" key="2">
    <source>
        <dbReference type="EMBL" id="PRR85717.1"/>
    </source>
</evidence>
<keyword evidence="3" id="KW-1185">Reference proteome</keyword>